<evidence type="ECO:0000313" key="3">
    <source>
        <dbReference type="Proteomes" id="UP000646749"/>
    </source>
</evidence>
<keyword evidence="3" id="KW-1185">Reference proteome</keyword>
<dbReference type="Pfam" id="PF19054">
    <property type="entry name" value="DUF5753"/>
    <property type="match status" value="1"/>
</dbReference>
<dbReference type="PROSITE" id="PS50943">
    <property type="entry name" value="HTH_CROC1"/>
    <property type="match status" value="1"/>
</dbReference>
<dbReference type="SMART" id="SM00530">
    <property type="entry name" value="HTH_XRE"/>
    <property type="match status" value="1"/>
</dbReference>
<dbReference type="Proteomes" id="UP000646749">
    <property type="component" value="Unassembled WGS sequence"/>
</dbReference>
<proteinExistence type="predicted"/>
<reference evidence="2 3" key="1">
    <citation type="submission" date="2021-01" db="EMBL/GenBank/DDBJ databases">
        <title>Whole genome shotgun sequence of Plantactinospora endophytica NBRC 110450.</title>
        <authorList>
            <person name="Komaki H."/>
            <person name="Tamura T."/>
        </authorList>
    </citation>
    <scope>NUCLEOTIDE SEQUENCE [LARGE SCALE GENOMIC DNA]</scope>
    <source>
        <strain evidence="2 3">NBRC 110450</strain>
    </source>
</reference>
<gene>
    <name evidence="2" type="ORF">Pen02_52060</name>
</gene>
<sequence>MTRRLRHLRAESGLTQTDVANRLDWSQSKVNRIELGEVAITRTDLSALLEIYGVAEPETIAELLAIAKTARQQNFTQHRDIFAKEFLHFLEFEGLANHIKHYESNVVPGPLQTEEYARATLRAVRMVDYLPARDRPEVDDLIERKIRVRMERKRLLLQESDAVKAEFILNEGILRLAVGAESGQPELMTRQLQHLAELAEVPNVDVRVLPSSAGAHPGLQGGFVVLELPEPYGDSLLYMENSAGELSTRDQPDKVDLFVKVFDQLRARAVALADLEPQLGNRTVD</sequence>
<dbReference type="InterPro" id="IPR010982">
    <property type="entry name" value="Lambda_DNA-bd_dom_sf"/>
</dbReference>
<name>A0ABQ4E6C4_9ACTN</name>
<feature type="domain" description="HTH cro/C1-type" evidence="1">
    <location>
        <begin position="5"/>
        <end position="60"/>
    </location>
</feature>
<evidence type="ECO:0000313" key="2">
    <source>
        <dbReference type="EMBL" id="GIG90270.1"/>
    </source>
</evidence>
<organism evidence="2 3">
    <name type="scientific">Plantactinospora endophytica</name>
    <dbReference type="NCBI Taxonomy" id="673535"/>
    <lineage>
        <taxon>Bacteria</taxon>
        <taxon>Bacillati</taxon>
        <taxon>Actinomycetota</taxon>
        <taxon>Actinomycetes</taxon>
        <taxon>Micromonosporales</taxon>
        <taxon>Micromonosporaceae</taxon>
        <taxon>Plantactinospora</taxon>
    </lineage>
</organism>
<dbReference type="InterPro" id="IPR001387">
    <property type="entry name" value="Cro/C1-type_HTH"/>
</dbReference>
<dbReference type="EMBL" id="BONW01000025">
    <property type="protein sequence ID" value="GIG90270.1"/>
    <property type="molecule type" value="Genomic_DNA"/>
</dbReference>
<dbReference type="Gene3D" id="1.10.260.40">
    <property type="entry name" value="lambda repressor-like DNA-binding domains"/>
    <property type="match status" value="1"/>
</dbReference>
<comment type="caution">
    <text evidence="2">The sequence shown here is derived from an EMBL/GenBank/DDBJ whole genome shotgun (WGS) entry which is preliminary data.</text>
</comment>
<dbReference type="Pfam" id="PF13560">
    <property type="entry name" value="HTH_31"/>
    <property type="match status" value="1"/>
</dbReference>
<evidence type="ECO:0000259" key="1">
    <source>
        <dbReference type="PROSITE" id="PS50943"/>
    </source>
</evidence>
<dbReference type="CDD" id="cd00093">
    <property type="entry name" value="HTH_XRE"/>
    <property type="match status" value="1"/>
</dbReference>
<protein>
    <submittedName>
        <fullName evidence="2">Transcriptional regulator</fullName>
    </submittedName>
</protein>
<dbReference type="SUPFAM" id="SSF47413">
    <property type="entry name" value="lambda repressor-like DNA-binding domains"/>
    <property type="match status" value="1"/>
</dbReference>
<accession>A0ABQ4E6C4</accession>
<dbReference type="InterPro" id="IPR043917">
    <property type="entry name" value="DUF5753"/>
</dbReference>